<dbReference type="Proteomes" id="UP000281955">
    <property type="component" value="Unassembled WGS sequence"/>
</dbReference>
<accession>A0A420XUL5</accession>
<keyword evidence="2" id="KW-1185">Reference proteome</keyword>
<dbReference type="InParanoid" id="A0A420XUL5"/>
<sequence>MSPTEDAVHAQLSRGYFGVRRQGDGLLAVYDPELADVEGWRRSLGAAVGEADADLVQFSAPERSARRVAQVLSVVERRDWHPAARTTSMTFGVDSYEQVVRVNLDAQSPPELLRQLVAIDPDYIRATAQGSFRRRRR</sequence>
<organism evidence="1 2">
    <name type="scientific">Motilibacter peucedani</name>
    <dbReference type="NCBI Taxonomy" id="598650"/>
    <lineage>
        <taxon>Bacteria</taxon>
        <taxon>Bacillati</taxon>
        <taxon>Actinomycetota</taxon>
        <taxon>Actinomycetes</taxon>
        <taxon>Motilibacterales</taxon>
        <taxon>Motilibacteraceae</taxon>
        <taxon>Motilibacter</taxon>
    </lineage>
</organism>
<protein>
    <submittedName>
        <fullName evidence="1">Uncharacterized protein</fullName>
    </submittedName>
</protein>
<evidence type="ECO:0000313" key="1">
    <source>
        <dbReference type="EMBL" id="RKS80562.1"/>
    </source>
</evidence>
<name>A0A420XUL5_9ACTN</name>
<evidence type="ECO:0000313" key="2">
    <source>
        <dbReference type="Proteomes" id="UP000281955"/>
    </source>
</evidence>
<gene>
    <name evidence="1" type="ORF">CLV35_0999</name>
</gene>
<proteinExistence type="predicted"/>
<dbReference type="AlphaFoldDB" id="A0A420XUL5"/>
<reference evidence="1 2" key="1">
    <citation type="submission" date="2018-10" db="EMBL/GenBank/DDBJ databases">
        <title>Genomic Encyclopedia of Archaeal and Bacterial Type Strains, Phase II (KMG-II): from individual species to whole genera.</title>
        <authorList>
            <person name="Goeker M."/>
        </authorList>
    </citation>
    <scope>NUCLEOTIDE SEQUENCE [LARGE SCALE GENOMIC DNA]</scope>
    <source>
        <strain evidence="1 2">RP-AC37</strain>
    </source>
</reference>
<dbReference type="EMBL" id="RBWV01000009">
    <property type="protein sequence ID" value="RKS80562.1"/>
    <property type="molecule type" value="Genomic_DNA"/>
</dbReference>
<comment type="caution">
    <text evidence="1">The sequence shown here is derived from an EMBL/GenBank/DDBJ whole genome shotgun (WGS) entry which is preliminary data.</text>
</comment>
<dbReference type="RefSeq" id="WP_121192240.1">
    <property type="nucleotide sequence ID" value="NZ_RBWV01000009.1"/>
</dbReference>